<accession>A0AAP0QJ52</accession>
<keyword evidence="5" id="KW-0575">Peroxidase</keyword>
<feature type="binding site" evidence="12">
    <location>
        <position position="70"/>
    </location>
    <ligand>
        <name>Ca(2+)</name>
        <dbReference type="ChEBI" id="CHEBI:29108"/>
        <label>1</label>
    </ligand>
</feature>
<feature type="binding site" evidence="12">
    <location>
        <position position="75"/>
    </location>
    <ligand>
        <name>Ca(2+)</name>
        <dbReference type="ChEBI" id="CHEBI:29108"/>
        <label>1</label>
    </ligand>
</feature>
<evidence type="ECO:0000256" key="12">
    <source>
        <dbReference type="PIRSR" id="PIRSR600823-3"/>
    </source>
</evidence>
<dbReference type="InterPro" id="IPR000823">
    <property type="entry name" value="Peroxidase_pln"/>
</dbReference>
<feature type="chain" id="PRO_5042827654" description="peroxidase" evidence="16">
    <location>
        <begin position="24"/>
        <end position="243"/>
    </location>
</feature>
<dbReference type="Pfam" id="PF00141">
    <property type="entry name" value="peroxidase"/>
    <property type="match status" value="1"/>
</dbReference>
<dbReference type="GO" id="GO:0006979">
    <property type="term" value="P:response to oxidative stress"/>
    <property type="evidence" value="ECO:0007669"/>
    <property type="project" value="InterPro"/>
</dbReference>
<keyword evidence="19" id="KW-1185">Reference proteome</keyword>
<evidence type="ECO:0000256" key="4">
    <source>
        <dbReference type="ARBA" id="ARBA00012313"/>
    </source>
</evidence>
<evidence type="ECO:0000256" key="14">
    <source>
        <dbReference type="PIRSR" id="PIRSR600823-5"/>
    </source>
</evidence>
<gene>
    <name evidence="18" type="ORF">WN944_019099</name>
</gene>
<feature type="active site" description="Proton acceptor" evidence="10">
    <location>
        <position position="69"/>
    </location>
</feature>
<dbReference type="PROSITE" id="PS00436">
    <property type="entry name" value="PEROXIDASE_2"/>
    <property type="match status" value="1"/>
</dbReference>
<dbReference type="Proteomes" id="UP001428341">
    <property type="component" value="Unassembled WGS sequence"/>
</dbReference>
<feature type="binding site" evidence="12">
    <location>
        <position position="91"/>
    </location>
    <ligand>
        <name>Ca(2+)</name>
        <dbReference type="ChEBI" id="CHEBI:29108"/>
        <label>1</label>
    </ligand>
</feature>
<dbReference type="GO" id="GO:0046872">
    <property type="term" value="F:metal ion binding"/>
    <property type="evidence" value="ECO:0007669"/>
    <property type="project" value="UniProtKB-KW"/>
</dbReference>
<dbReference type="PANTHER" id="PTHR31388:SF152">
    <property type="entry name" value="PEROXIDASE 20"/>
    <property type="match status" value="1"/>
</dbReference>
<keyword evidence="12" id="KW-0106">Calcium</keyword>
<dbReference type="PROSITE" id="PS50873">
    <property type="entry name" value="PEROXIDASE_4"/>
    <property type="match status" value="1"/>
</dbReference>
<dbReference type="GO" id="GO:0140825">
    <property type="term" value="F:lactoperoxidase activity"/>
    <property type="evidence" value="ECO:0007669"/>
    <property type="project" value="UniProtKB-EC"/>
</dbReference>
<dbReference type="Gene3D" id="1.10.520.10">
    <property type="match status" value="1"/>
</dbReference>
<evidence type="ECO:0000313" key="19">
    <source>
        <dbReference type="Proteomes" id="UP001428341"/>
    </source>
</evidence>
<feature type="binding site" evidence="11">
    <location>
        <position position="166"/>
    </location>
    <ligand>
        <name>substrate</name>
    </ligand>
</feature>
<dbReference type="PANTHER" id="PTHR31388">
    <property type="entry name" value="PEROXIDASE 72-RELATED"/>
    <property type="match status" value="1"/>
</dbReference>
<dbReference type="PRINTS" id="PR00461">
    <property type="entry name" value="PLPEROXIDASE"/>
</dbReference>
<feature type="binding site" evidence="12">
    <location>
        <position position="77"/>
    </location>
    <ligand>
        <name>Ca(2+)</name>
        <dbReference type="ChEBI" id="CHEBI:29108"/>
        <label>1</label>
    </ligand>
</feature>
<reference evidence="18 19" key="1">
    <citation type="submission" date="2024-05" db="EMBL/GenBank/DDBJ databases">
        <title>Haplotype-resolved chromosome-level genome assembly of Huyou (Citrus changshanensis).</title>
        <authorList>
            <person name="Miao C."/>
            <person name="Chen W."/>
            <person name="Wu Y."/>
            <person name="Wang L."/>
            <person name="Zhao S."/>
            <person name="Grierson D."/>
            <person name="Xu C."/>
            <person name="Chen K."/>
        </authorList>
    </citation>
    <scope>NUCLEOTIDE SEQUENCE [LARGE SCALE GENOMIC DNA]</scope>
    <source>
        <strain evidence="18">01-14</strain>
        <tissue evidence="18">Leaf</tissue>
    </source>
</reference>
<feature type="site" description="Transition state stabilizer" evidence="13">
    <location>
        <position position="65"/>
    </location>
</feature>
<feature type="disulfide bond" evidence="14">
    <location>
        <begin position="38"/>
        <end position="114"/>
    </location>
</feature>
<sequence length="243" mass="27681">MENLRILLLIVLMFMLHGRKISGEGDGVLVQDYYKETCPLAEEIMRRIVENAVVKDPRMAASLLRLHFHDCFLMGCDALVLLESYGGMVTEKQAGPNVNSVRGFEVIDEIKYSCIFNIKSESVPNLFDPRTHLQKQKQRGGLTWKVLLGRKDSLKASFDGANKYIPSPNSSLETLIANFEHQGLDIRDLEEITKWHRLIIRLLQGLTIISTSTFFEEEVGKINVLTGRQGQIRNNCRFVNKEN</sequence>
<evidence type="ECO:0000256" key="6">
    <source>
        <dbReference type="ARBA" id="ARBA00022617"/>
    </source>
</evidence>
<evidence type="ECO:0000256" key="1">
    <source>
        <dbReference type="ARBA" id="ARBA00000189"/>
    </source>
</evidence>
<evidence type="ECO:0000256" key="13">
    <source>
        <dbReference type="PIRSR" id="PIRSR600823-4"/>
    </source>
</evidence>
<keyword evidence="8" id="KW-0560">Oxidoreductase</keyword>
<comment type="similarity">
    <text evidence="15">Belongs to the peroxidase family.</text>
</comment>
<evidence type="ECO:0000256" key="2">
    <source>
        <dbReference type="ARBA" id="ARBA00001970"/>
    </source>
</evidence>
<dbReference type="InterPro" id="IPR019794">
    <property type="entry name" value="Peroxidases_AS"/>
</dbReference>
<dbReference type="InterPro" id="IPR010255">
    <property type="entry name" value="Haem_peroxidase_sf"/>
</dbReference>
<evidence type="ECO:0000256" key="3">
    <source>
        <dbReference type="ARBA" id="ARBA00002322"/>
    </source>
</evidence>
<evidence type="ECO:0000313" key="18">
    <source>
        <dbReference type="EMBL" id="KAK9187701.1"/>
    </source>
</evidence>
<dbReference type="Gene3D" id="1.10.420.10">
    <property type="entry name" value="Peroxidase, domain 2"/>
    <property type="match status" value="1"/>
</dbReference>
<dbReference type="GO" id="GO:0020037">
    <property type="term" value="F:heme binding"/>
    <property type="evidence" value="ECO:0007669"/>
    <property type="project" value="InterPro"/>
</dbReference>
<keyword evidence="6" id="KW-0349">Heme</keyword>
<evidence type="ECO:0000256" key="7">
    <source>
        <dbReference type="ARBA" id="ARBA00022723"/>
    </source>
</evidence>
<dbReference type="AlphaFoldDB" id="A0AAP0QJ52"/>
<comment type="catalytic activity">
    <reaction evidence="1">
        <text>2 a phenolic donor + H2O2 = 2 a phenolic radical donor + 2 H2O</text>
        <dbReference type="Rhea" id="RHEA:56136"/>
        <dbReference type="ChEBI" id="CHEBI:15377"/>
        <dbReference type="ChEBI" id="CHEBI:16240"/>
        <dbReference type="ChEBI" id="CHEBI:139520"/>
        <dbReference type="ChEBI" id="CHEBI:139521"/>
        <dbReference type="EC" id="1.11.1.7"/>
    </reaction>
</comment>
<comment type="function">
    <text evidence="3">Removal of H(2)O(2), oxidation of toxic reductants, biosynthesis and degradation of lignin, suberization, auxin catabolism, response to environmental stresses such as wounding, pathogen attack and oxidative stress. These functions might be dependent on each isozyme/isoform in each plant tissue.</text>
</comment>
<dbReference type="EC" id="1.11.1.7" evidence="4"/>
<keyword evidence="14" id="KW-1015">Disulfide bond</keyword>
<dbReference type="SUPFAM" id="SSF48113">
    <property type="entry name" value="Heme-dependent peroxidases"/>
    <property type="match status" value="1"/>
</dbReference>
<comment type="caution">
    <text evidence="18">The sequence shown here is derived from an EMBL/GenBank/DDBJ whole genome shotgun (WGS) entry which is preliminary data.</text>
</comment>
<comment type="cofactor">
    <cofactor evidence="2">
        <name>heme b</name>
        <dbReference type="ChEBI" id="CHEBI:60344"/>
    </cofactor>
</comment>
<evidence type="ECO:0000259" key="17">
    <source>
        <dbReference type="PROSITE" id="PS50873"/>
    </source>
</evidence>
<feature type="disulfide bond" evidence="14">
    <location>
        <begin position="71"/>
        <end position="76"/>
    </location>
</feature>
<keyword evidence="16" id="KW-0732">Signal</keyword>
<protein>
    <recommendedName>
        <fullName evidence="4">peroxidase</fullName>
        <ecNumber evidence="4">1.11.1.7</ecNumber>
    </recommendedName>
</protein>
<keyword evidence="7 12" id="KW-0479">Metal-binding</keyword>
<evidence type="ECO:0000256" key="11">
    <source>
        <dbReference type="PIRSR" id="PIRSR600823-2"/>
    </source>
</evidence>
<name>A0AAP0QJ52_9ROSI</name>
<evidence type="ECO:0000256" key="9">
    <source>
        <dbReference type="ARBA" id="ARBA00023004"/>
    </source>
</evidence>
<evidence type="ECO:0000256" key="16">
    <source>
        <dbReference type="SAM" id="SignalP"/>
    </source>
</evidence>
<evidence type="ECO:0000256" key="15">
    <source>
        <dbReference type="RuleBase" id="RU004241"/>
    </source>
</evidence>
<keyword evidence="9" id="KW-0408">Iron</keyword>
<evidence type="ECO:0000256" key="8">
    <source>
        <dbReference type="ARBA" id="ARBA00023002"/>
    </source>
</evidence>
<organism evidence="18 19">
    <name type="scientific">Citrus x changshan-huyou</name>
    <dbReference type="NCBI Taxonomy" id="2935761"/>
    <lineage>
        <taxon>Eukaryota</taxon>
        <taxon>Viridiplantae</taxon>
        <taxon>Streptophyta</taxon>
        <taxon>Embryophyta</taxon>
        <taxon>Tracheophyta</taxon>
        <taxon>Spermatophyta</taxon>
        <taxon>Magnoliopsida</taxon>
        <taxon>eudicotyledons</taxon>
        <taxon>Gunneridae</taxon>
        <taxon>Pentapetalae</taxon>
        <taxon>rosids</taxon>
        <taxon>malvids</taxon>
        <taxon>Sapindales</taxon>
        <taxon>Rutaceae</taxon>
        <taxon>Aurantioideae</taxon>
        <taxon>Citrus</taxon>
    </lineage>
</organism>
<proteinExistence type="inferred from homology"/>
<evidence type="ECO:0000256" key="10">
    <source>
        <dbReference type="PIRSR" id="PIRSR600823-1"/>
    </source>
</evidence>
<dbReference type="InterPro" id="IPR002016">
    <property type="entry name" value="Haem_peroxidase"/>
</dbReference>
<comment type="cofactor">
    <cofactor evidence="12">
        <name>Ca(2+)</name>
        <dbReference type="ChEBI" id="CHEBI:29108"/>
    </cofactor>
    <text evidence="12">Binds 2 calcium ions per subunit.</text>
</comment>
<feature type="signal peptide" evidence="16">
    <location>
        <begin position="1"/>
        <end position="23"/>
    </location>
</feature>
<dbReference type="EMBL" id="JBCGBO010000007">
    <property type="protein sequence ID" value="KAK9187701.1"/>
    <property type="molecule type" value="Genomic_DNA"/>
</dbReference>
<evidence type="ECO:0000256" key="5">
    <source>
        <dbReference type="ARBA" id="ARBA00022559"/>
    </source>
</evidence>
<feature type="domain" description="Plant heme peroxidase family profile" evidence="17">
    <location>
        <begin position="28"/>
        <end position="198"/>
    </location>
</feature>
<dbReference type="PRINTS" id="PR00458">
    <property type="entry name" value="PEROXIDASE"/>
</dbReference>